<dbReference type="AlphaFoldDB" id="A0A177VAD1"/>
<evidence type="ECO:0000313" key="3">
    <source>
        <dbReference type="EMBL" id="CAD6948085.1"/>
    </source>
</evidence>
<dbReference type="Proteomes" id="UP000836402">
    <property type="component" value="Unassembled WGS sequence"/>
</dbReference>
<protein>
    <submittedName>
        <fullName evidence="4">Uncharacterized protein</fullName>
    </submittedName>
</protein>
<evidence type="ECO:0000256" key="1">
    <source>
        <dbReference type="SAM" id="MobiDB-lite"/>
    </source>
</evidence>
<feature type="compositionally biased region" description="Acidic residues" evidence="1">
    <location>
        <begin position="213"/>
        <end position="226"/>
    </location>
</feature>
<dbReference type="EMBL" id="CAJHJG010005172">
    <property type="protein sequence ID" value="CAD6948085.1"/>
    <property type="molecule type" value="Genomic_DNA"/>
</dbReference>
<keyword evidence="6" id="KW-1185">Reference proteome</keyword>
<reference evidence="4" key="2">
    <citation type="journal article" date="2019" name="IMA Fungus">
        <title>Genome sequencing and comparison of five Tilletia species to identify candidate genes for the detection of regulated species infecting wheat.</title>
        <authorList>
            <person name="Nguyen H.D.T."/>
            <person name="Sultana T."/>
            <person name="Kesanakurti P."/>
            <person name="Hambleton S."/>
        </authorList>
    </citation>
    <scope>NUCLEOTIDE SEQUENCE</scope>
    <source>
        <strain evidence="4">DAOMC 238032</strain>
    </source>
</reference>
<feature type="compositionally biased region" description="Low complexity" evidence="1">
    <location>
        <begin position="170"/>
        <end position="193"/>
    </location>
</feature>
<gene>
    <name evidence="4" type="ORF">A4X03_0g5691</name>
    <name evidence="3" type="ORF">JKIAZH3_G7836</name>
</gene>
<organism evidence="4 5">
    <name type="scientific">Tilletia caries</name>
    <name type="common">wheat bunt fungus</name>
    <dbReference type="NCBI Taxonomy" id="13290"/>
    <lineage>
        <taxon>Eukaryota</taxon>
        <taxon>Fungi</taxon>
        <taxon>Dikarya</taxon>
        <taxon>Basidiomycota</taxon>
        <taxon>Ustilaginomycotina</taxon>
        <taxon>Exobasidiomycetes</taxon>
        <taxon>Tilletiales</taxon>
        <taxon>Tilletiaceae</taxon>
        <taxon>Tilletia</taxon>
    </lineage>
</organism>
<name>A0A177VAD1_9BASI</name>
<proteinExistence type="predicted"/>
<feature type="transmembrane region" description="Helical" evidence="2">
    <location>
        <begin position="45"/>
        <end position="68"/>
    </location>
</feature>
<feature type="transmembrane region" description="Helical" evidence="2">
    <location>
        <begin position="12"/>
        <end position="33"/>
    </location>
</feature>
<evidence type="ECO:0000256" key="2">
    <source>
        <dbReference type="SAM" id="Phobius"/>
    </source>
</evidence>
<evidence type="ECO:0000313" key="4">
    <source>
        <dbReference type="EMBL" id="KAE8254621.1"/>
    </source>
</evidence>
<keyword evidence="2" id="KW-0812">Transmembrane</keyword>
<feature type="compositionally biased region" description="Low complexity" evidence="1">
    <location>
        <begin position="200"/>
        <end position="212"/>
    </location>
</feature>
<keyword evidence="2" id="KW-1133">Transmembrane helix</keyword>
<keyword evidence="2" id="KW-0472">Membrane</keyword>
<feature type="region of interest" description="Disordered" evidence="1">
    <location>
        <begin position="170"/>
        <end position="237"/>
    </location>
</feature>
<feature type="transmembrane region" description="Helical" evidence="2">
    <location>
        <begin position="75"/>
        <end position="98"/>
    </location>
</feature>
<feature type="region of interest" description="Disordered" evidence="1">
    <location>
        <begin position="254"/>
        <end position="299"/>
    </location>
</feature>
<reference evidence="3" key="3">
    <citation type="submission" date="2020-10" db="EMBL/GenBank/DDBJ databases">
        <authorList>
            <person name="Sedaghatjoo S."/>
        </authorList>
    </citation>
    <scope>NUCLEOTIDE SEQUENCE</scope>
    <source>
        <strain evidence="3">AZH3</strain>
    </source>
</reference>
<accession>A0A177VAD1</accession>
<feature type="transmembrane region" description="Helical" evidence="2">
    <location>
        <begin position="104"/>
        <end position="126"/>
    </location>
</feature>
<dbReference type="EMBL" id="LWDD02000945">
    <property type="protein sequence ID" value="KAE8254621.1"/>
    <property type="molecule type" value="Genomic_DNA"/>
</dbReference>
<evidence type="ECO:0000313" key="5">
    <source>
        <dbReference type="Proteomes" id="UP000077671"/>
    </source>
</evidence>
<reference evidence="4" key="1">
    <citation type="submission" date="2016-04" db="EMBL/GenBank/DDBJ databases">
        <authorList>
            <person name="Nguyen H.D."/>
            <person name="Kesanakurti P."/>
            <person name="Cullis J."/>
            <person name="Levesque C.A."/>
            <person name="Hambleton S."/>
        </authorList>
    </citation>
    <scope>NUCLEOTIDE SEQUENCE</scope>
    <source>
        <strain evidence="4">DAOMC 238032</strain>
    </source>
</reference>
<evidence type="ECO:0000313" key="6">
    <source>
        <dbReference type="Proteomes" id="UP000836402"/>
    </source>
</evidence>
<comment type="caution">
    <text evidence="4">The sequence shown here is derived from an EMBL/GenBank/DDBJ whole genome shotgun (WGS) entry which is preliminary data.</text>
</comment>
<dbReference type="Proteomes" id="UP000077671">
    <property type="component" value="Unassembled WGS sequence"/>
</dbReference>
<sequence length="299" mass="31115">MPRAERNAIESALETLVPAPVVDVLSALGRFVYAAVFSRSIDPNSWTASLVPPLISLLLAYASLVIAYRTVRNTFSLALFGVKYGALIGALIAIYSWWSGDSDAAGGLAGIVGGALGGAGGVAGGVGGRDANAGGILAGGADILHALGRLGQGGGAAALPLLGALLGQVQNQGGRNNNNNNPRRSTRLRSQNSNRRRARPANSNAYPASDPDYLLDDDDDDDDDDLDPVRGAGAGDDTAIKAVKQVLRWITHATDPEANANARRAAPPNPLFPQTGSRSNSNSRRRRRRRSSSGLSDLD</sequence>